<feature type="region of interest" description="Disordered" evidence="1">
    <location>
        <begin position="1"/>
        <end position="33"/>
    </location>
</feature>
<evidence type="ECO:0000256" key="1">
    <source>
        <dbReference type="SAM" id="MobiDB-lite"/>
    </source>
</evidence>
<keyword evidence="3" id="KW-1185">Reference proteome</keyword>
<sequence length="89" mass="9502">MIPISSPLSSIPSSTSPSAEASSSYPKPPIIHFPPPLKITRMPSLPATALMISSPRAHHCKPITPARSFGRNRRSPSRLGEDQGITEAC</sequence>
<feature type="region of interest" description="Disordered" evidence="1">
    <location>
        <begin position="53"/>
        <end position="89"/>
    </location>
</feature>
<organism evidence="2 3">
    <name type="scientific">Malus baccata</name>
    <name type="common">Siberian crab apple</name>
    <name type="synonym">Pyrus baccata</name>
    <dbReference type="NCBI Taxonomy" id="106549"/>
    <lineage>
        <taxon>Eukaryota</taxon>
        <taxon>Viridiplantae</taxon>
        <taxon>Streptophyta</taxon>
        <taxon>Embryophyta</taxon>
        <taxon>Tracheophyta</taxon>
        <taxon>Spermatophyta</taxon>
        <taxon>Magnoliopsida</taxon>
        <taxon>eudicotyledons</taxon>
        <taxon>Gunneridae</taxon>
        <taxon>Pentapetalae</taxon>
        <taxon>rosids</taxon>
        <taxon>fabids</taxon>
        <taxon>Rosales</taxon>
        <taxon>Rosaceae</taxon>
        <taxon>Amygdaloideae</taxon>
        <taxon>Maleae</taxon>
        <taxon>Malus</taxon>
    </lineage>
</organism>
<dbReference type="Proteomes" id="UP000315295">
    <property type="component" value="Unassembled WGS sequence"/>
</dbReference>
<accession>A0A540LBI4</accession>
<dbReference type="AlphaFoldDB" id="A0A540LBI4"/>
<protein>
    <submittedName>
        <fullName evidence="2">Uncharacterized protein</fullName>
    </submittedName>
</protein>
<reference evidence="2 3" key="1">
    <citation type="journal article" date="2019" name="G3 (Bethesda)">
        <title>Sequencing of a Wild Apple (Malus baccata) Genome Unravels the Differences Between Cultivated and Wild Apple Species Regarding Disease Resistance and Cold Tolerance.</title>
        <authorList>
            <person name="Chen X."/>
        </authorList>
    </citation>
    <scope>NUCLEOTIDE SEQUENCE [LARGE SCALE GENOMIC DNA]</scope>
    <source>
        <strain evidence="3">cv. Shandingzi</strain>
        <tissue evidence="2">Leaves</tissue>
    </source>
</reference>
<evidence type="ECO:0000313" key="3">
    <source>
        <dbReference type="Proteomes" id="UP000315295"/>
    </source>
</evidence>
<feature type="compositionally biased region" description="Low complexity" evidence="1">
    <location>
        <begin position="1"/>
        <end position="25"/>
    </location>
</feature>
<evidence type="ECO:0000313" key="2">
    <source>
        <dbReference type="EMBL" id="TQD83827.1"/>
    </source>
</evidence>
<gene>
    <name evidence="2" type="ORF">C1H46_030587</name>
</gene>
<proteinExistence type="predicted"/>
<name>A0A540LBI4_MALBA</name>
<dbReference type="EMBL" id="VIEB01000663">
    <property type="protein sequence ID" value="TQD83827.1"/>
    <property type="molecule type" value="Genomic_DNA"/>
</dbReference>
<comment type="caution">
    <text evidence="2">The sequence shown here is derived from an EMBL/GenBank/DDBJ whole genome shotgun (WGS) entry which is preliminary data.</text>
</comment>